<dbReference type="VEuPathDB" id="TrichDB:TVAG_423250"/>
<reference evidence="1" key="1">
    <citation type="submission" date="2006-10" db="EMBL/GenBank/DDBJ databases">
        <authorList>
            <person name="Amadeo P."/>
            <person name="Zhao Q."/>
            <person name="Wortman J."/>
            <person name="Fraser-Liggett C."/>
            <person name="Carlton J."/>
        </authorList>
    </citation>
    <scope>NUCLEOTIDE SEQUENCE</scope>
    <source>
        <strain evidence="1">G3</strain>
    </source>
</reference>
<dbReference type="InParanoid" id="A2DTG3"/>
<dbReference type="RefSeq" id="XP_001328495.1">
    <property type="nucleotide sequence ID" value="XM_001328460.1"/>
</dbReference>
<dbReference type="Proteomes" id="UP000001542">
    <property type="component" value="Unassembled WGS sequence"/>
</dbReference>
<dbReference type="AlphaFoldDB" id="A2DTG3"/>
<gene>
    <name evidence="1" type="ORF">TVAG_423250</name>
</gene>
<organism evidence="1 2">
    <name type="scientific">Trichomonas vaginalis (strain ATCC PRA-98 / G3)</name>
    <dbReference type="NCBI Taxonomy" id="412133"/>
    <lineage>
        <taxon>Eukaryota</taxon>
        <taxon>Metamonada</taxon>
        <taxon>Parabasalia</taxon>
        <taxon>Trichomonadida</taxon>
        <taxon>Trichomonadidae</taxon>
        <taxon>Trichomonas</taxon>
    </lineage>
</organism>
<dbReference type="EMBL" id="DS113244">
    <property type="protein sequence ID" value="EAY16272.1"/>
    <property type="molecule type" value="Genomic_DNA"/>
</dbReference>
<sequence>MSTFFTIPQNPPPESTYPVDVFSGMNDILGQYFMIQCNCTDFSPYEIRNFIEDIIHVNVDDISISRDYSGNMTGYIFGRFQSPISVNQLSLIHCKTFKEYPCKATLFQSSTEFQRFLALLTLKKKRSILLPQRSGAPYVYIAGFNGNEDELKEFLMKAIEEEPTIESKSLGSLNYFIATYKTANSAQTICKIIDGCKYNDSILLVRSIYKLAAERGFCVKGTNNVDWIKETATRFGKIMSIKNKGEYRINVLMESSESAKVAVAFMNRMKEGENEIYTNFVEFDVFN</sequence>
<protein>
    <submittedName>
        <fullName evidence="1">Uncharacterized protein</fullName>
    </submittedName>
</protein>
<accession>A2DTG3</accession>
<dbReference type="KEGG" id="tva:4774281"/>
<dbReference type="OrthoDB" id="10266719at2759"/>
<dbReference type="SMR" id="A2DTG3"/>
<dbReference type="VEuPathDB" id="TrichDB:TVAGG3_0593450"/>
<evidence type="ECO:0000313" key="1">
    <source>
        <dbReference type="EMBL" id="EAY16272.1"/>
    </source>
</evidence>
<evidence type="ECO:0000313" key="2">
    <source>
        <dbReference type="Proteomes" id="UP000001542"/>
    </source>
</evidence>
<proteinExistence type="predicted"/>
<name>A2DTG3_TRIV3</name>
<reference evidence="1" key="2">
    <citation type="journal article" date="2007" name="Science">
        <title>Draft genome sequence of the sexually transmitted pathogen Trichomonas vaginalis.</title>
        <authorList>
            <person name="Carlton J.M."/>
            <person name="Hirt R.P."/>
            <person name="Silva J.C."/>
            <person name="Delcher A.L."/>
            <person name="Schatz M."/>
            <person name="Zhao Q."/>
            <person name="Wortman J.R."/>
            <person name="Bidwell S.L."/>
            <person name="Alsmark U.C.M."/>
            <person name="Besteiro S."/>
            <person name="Sicheritz-Ponten T."/>
            <person name="Noel C.J."/>
            <person name="Dacks J.B."/>
            <person name="Foster P.G."/>
            <person name="Simillion C."/>
            <person name="Van de Peer Y."/>
            <person name="Miranda-Saavedra D."/>
            <person name="Barton G.J."/>
            <person name="Westrop G.D."/>
            <person name="Mueller S."/>
            <person name="Dessi D."/>
            <person name="Fiori P.L."/>
            <person name="Ren Q."/>
            <person name="Paulsen I."/>
            <person name="Zhang H."/>
            <person name="Bastida-Corcuera F.D."/>
            <person name="Simoes-Barbosa A."/>
            <person name="Brown M.T."/>
            <person name="Hayes R.D."/>
            <person name="Mukherjee M."/>
            <person name="Okumura C.Y."/>
            <person name="Schneider R."/>
            <person name="Smith A.J."/>
            <person name="Vanacova S."/>
            <person name="Villalvazo M."/>
            <person name="Haas B.J."/>
            <person name="Pertea M."/>
            <person name="Feldblyum T.V."/>
            <person name="Utterback T.R."/>
            <person name="Shu C.L."/>
            <person name="Osoegawa K."/>
            <person name="de Jong P.J."/>
            <person name="Hrdy I."/>
            <person name="Horvathova L."/>
            <person name="Zubacova Z."/>
            <person name="Dolezal P."/>
            <person name="Malik S.B."/>
            <person name="Logsdon J.M. Jr."/>
            <person name="Henze K."/>
            <person name="Gupta A."/>
            <person name="Wang C.C."/>
            <person name="Dunne R.L."/>
            <person name="Upcroft J.A."/>
            <person name="Upcroft P."/>
            <person name="White O."/>
            <person name="Salzberg S.L."/>
            <person name="Tang P."/>
            <person name="Chiu C.-H."/>
            <person name="Lee Y.-S."/>
            <person name="Embley T.M."/>
            <person name="Coombs G.H."/>
            <person name="Mottram J.C."/>
            <person name="Tachezy J."/>
            <person name="Fraser-Liggett C.M."/>
            <person name="Johnson P.J."/>
        </authorList>
    </citation>
    <scope>NUCLEOTIDE SEQUENCE [LARGE SCALE GENOMIC DNA]</scope>
    <source>
        <strain evidence="1">G3</strain>
    </source>
</reference>
<keyword evidence="2" id="KW-1185">Reference proteome</keyword>